<evidence type="ECO:0000259" key="5">
    <source>
        <dbReference type="PROSITE" id="PS50931"/>
    </source>
</evidence>
<keyword evidence="2" id="KW-0805">Transcription regulation</keyword>
<comment type="similarity">
    <text evidence="1">Belongs to the LysR transcriptional regulatory family.</text>
</comment>
<keyword evidence="4" id="KW-0804">Transcription</keyword>
<dbReference type="RefSeq" id="WP_087457418.1">
    <property type="nucleotide sequence ID" value="NZ_CP021434.1"/>
</dbReference>
<evidence type="ECO:0000256" key="4">
    <source>
        <dbReference type="ARBA" id="ARBA00023163"/>
    </source>
</evidence>
<keyword evidence="3" id="KW-0238">DNA-binding</keyword>
<dbReference type="PRINTS" id="PR00039">
    <property type="entry name" value="HTHLYSR"/>
</dbReference>
<dbReference type="PROSITE" id="PS50931">
    <property type="entry name" value="HTH_LYSR"/>
    <property type="match status" value="1"/>
</dbReference>
<reference evidence="7" key="1">
    <citation type="submission" date="2017-05" db="EMBL/GenBank/DDBJ databases">
        <authorList>
            <person name="Sung H."/>
        </authorList>
    </citation>
    <scope>NUCLEOTIDE SEQUENCE [LARGE SCALE GENOMIC DNA]</scope>
    <source>
        <strain evidence="7">AR23208</strain>
    </source>
</reference>
<dbReference type="GO" id="GO:0003677">
    <property type="term" value="F:DNA binding"/>
    <property type="evidence" value="ECO:0007669"/>
    <property type="project" value="UniProtKB-KW"/>
</dbReference>
<evidence type="ECO:0000313" key="7">
    <source>
        <dbReference type="Proteomes" id="UP000195437"/>
    </source>
</evidence>
<evidence type="ECO:0000256" key="2">
    <source>
        <dbReference type="ARBA" id="ARBA00023015"/>
    </source>
</evidence>
<name>A0A1Y0IRQ5_9BACL</name>
<dbReference type="PANTHER" id="PTHR30346:SF28">
    <property type="entry name" value="HTH-TYPE TRANSCRIPTIONAL REGULATOR CYNR"/>
    <property type="match status" value="1"/>
</dbReference>
<evidence type="ECO:0000313" key="6">
    <source>
        <dbReference type="EMBL" id="ARU62053.1"/>
    </source>
</evidence>
<keyword evidence="7" id="KW-1185">Reference proteome</keyword>
<dbReference type="InterPro" id="IPR036388">
    <property type="entry name" value="WH-like_DNA-bd_sf"/>
</dbReference>
<dbReference type="SUPFAM" id="SSF46785">
    <property type="entry name" value="Winged helix' DNA-binding domain"/>
    <property type="match status" value="1"/>
</dbReference>
<dbReference type="EMBL" id="CP021434">
    <property type="protein sequence ID" value="ARU62053.1"/>
    <property type="molecule type" value="Genomic_DNA"/>
</dbReference>
<dbReference type="OrthoDB" id="9785745at2"/>
<accession>A0A1Y0IRQ5</accession>
<dbReference type="InterPro" id="IPR005119">
    <property type="entry name" value="LysR_subst-bd"/>
</dbReference>
<dbReference type="Proteomes" id="UP000195437">
    <property type="component" value="Chromosome"/>
</dbReference>
<evidence type="ECO:0000256" key="3">
    <source>
        <dbReference type="ARBA" id="ARBA00023125"/>
    </source>
</evidence>
<feature type="domain" description="HTH lysR-type" evidence="5">
    <location>
        <begin position="4"/>
        <end position="61"/>
    </location>
</feature>
<dbReference type="AlphaFoldDB" id="A0A1Y0IRQ5"/>
<sequence length="300" mass="33079">MKGIDTNQLQTFDQIVRLGSFSKAARVLDISQPTISARLRQLEQEVGGALLLRGGSRLELTELGRSFLPYARQALAVLSKGVETARLAEQGKRGQVVIGTLPTLAAGFFASALARVREENPQLGIAVHTGHNREIVEMLYDGFIKIGFMIWPYLNADITTLLEVEEPLFVAVPAAHPLAQRGKVTLEELKEEANPFWLIDWGHEVKGWQTLLIRELGTEIEVPPQTALDLLLRGQGAALLTRAMAGRALMSGELVELQVDGMPKLSRKSVLVQLGRDLLPPAVEEFVRLFREEAKLGYNS</sequence>
<dbReference type="PANTHER" id="PTHR30346">
    <property type="entry name" value="TRANSCRIPTIONAL DUAL REGULATOR HCAR-RELATED"/>
    <property type="match status" value="1"/>
</dbReference>
<proteinExistence type="inferred from homology"/>
<dbReference type="Gene3D" id="1.10.10.10">
    <property type="entry name" value="Winged helix-like DNA-binding domain superfamily/Winged helix DNA-binding domain"/>
    <property type="match status" value="1"/>
</dbReference>
<dbReference type="Gene3D" id="3.40.190.290">
    <property type="match status" value="1"/>
</dbReference>
<dbReference type="Pfam" id="PF03466">
    <property type="entry name" value="LysR_substrate"/>
    <property type="match status" value="1"/>
</dbReference>
<dbReference type="InterPro" id="IPR036390">
    <property type="entry name" value="WH_DNA-bd_sf"/>
</dbReference>
<evidence type="ECO:0000256" key="1">
    <source>
        <dbReference type="ARBA" id="ARBA00009437"/>
    </source>
</evidence>
<dbReference type="GO" id="GO:0003700">
    <property type="term" value="F:DNA-binding transcription factor activity"/>
    <property type="evidence" value="ECO:0007669"/>
    <property type="project" value="InterPro"/>
</dbReference>
<dbReference type="Pfam" id="PF00126">
    <property type="entry name" value="HTH_1"/>
    <property type="match status" value="1"/>
</dbReference>
<dbReference type="SUPFAM" id="SSF53850">
    <property type="entry name" value="Periplasmic binding protein-like II"/>
    <property type="match status" value="1"/>
</dbReference>
<gene>
    <name evidence="6" type="ORF">CBW65_14335</name>
</gene>
<dbReference type="CDD" id="cd05466">
    <property type="entry name" value="PBP2_LTTR_substrate"/>
    <property type="match status" value="1"/>
</dbReference>
<dbReference type="KEGG" id="tum:CBW65_14335"/>
<organism evidence="6 7">
    <name type="scientific">Tumebacillus avium</name>
    <dbReference type="NCBI Taxonomy" id="1903704"/>
    <lineage>
        <taxon>Bacteria</taxon>
        <taxon>Bacillati</taxon>
        <taxon>Bacillota</taxon>
        <taxon>Bacilli</taxon>
        <taxon>Bacillales</taxon>
        <taxon>Alicyclobacillaceae</taxon>
        <taxon>Tumebacillus</taxon>
    </lineage>
</organism>
<dbReference type="InterPro" id="IPR000847">
    <property type="entry name" value="LysR_HTH_N"/>
</dbReference>
<protein>
    <recommendedName>
        <fullName evidence="5">HTH lysR-type domain-containing protein</fullName>
    </recommendedName>
</protein>
<dbReference type="GO" id="GO:0032993">
    <property type="term" value="C:protein-DNA complex"/>
    <property type="evidence" value="ECO:0007669"/>
    <property type="project" value="TreeGrafter"/>
</dbReference>